<dbReference type="STRING" id="1703345.A3860_23440"/>
<dbReference type="SUPFAM" id="SSF51658">
    <property type="entry name" value="Xylose isomerase-like"/>
    <property type="match status" value="1"/>
</dbReference>
<proteinExistence type="predicted"/>
<dbReference type="Gene3D" id="3.20.20.150">
    <property type="entry name" value="Divalent-metal-dependent TIM barrel enzymes"/>
    <property type="match status" value="1"/>
</dbReference>
<dbReference type="Proteomes" id="UP000192796">
    <property type="component" value="Unassembled WGS sequence"/>
</dbReference>
<organism evidence="1 2">
    <name type="scientific">Niastella vici</name>
    <dbReference type="NCBI Taxonomy" id="1703345"/>
    <lineage>
        <taxon>Bacteria</taxon>
        <taxon>Pseudomonadati</taxon>
        <taxon>Bacteroidota</taxon>
        <taxon>Chitinophagia</taxon>
        <taxon>Chitinophagales</taxon>
        <taxon>Chitinophagaceae</taxon>
        <taxon>Niastella</taxon>
    </lineage>
</organism>
<reference evidence="1 2" key="1">
    <citation type="submission" date="2016-03" db="EMBL/GenBank/DDBJ databases">
        <title>Niastella vici sp. nov., isolated from farmland soil.</title>
        <authorList>
            <person name="Chen L."/>
            <person name="Wang D."/>
            <person name="Yang S."/>
            <person name="Wang G."/>
        </authorList>
    </citation>
    <scope>NUCLEOTIDE SEQUENCE [LARGE SCALE GENOMIC DNA]</scope>
    <source>
        <strain evidence="1 2">DJ57</strain>
    </source>
</reference>
<dbReference type="AlphaFoldDB" id="A0A1V9FZY5"/>
<accession>A0A1V9FZY5</accession>
<protein>
    <submittedName>
        <fullName evidence="1">Xylose isomerase</fullName>
    </submittedName>
</protein>
<sequence length="275" mass="31664">MQPTNVSLQFFCPRWGQEHETYDAFCRKVKEAGYDGIEAPVSFDANEREEQANALVKYNLLLIGQYYQSFEKDFAEHKSNYEKHLISLIQAKPVKIDSQTGKDYFSFEQNKELFDLAQKLSEEYNIPIAHETHRNKALFAAHTSKLILERLPGLPVTADFSHWCAVAETLLEDQEEATALACKHAIHIHARIGYEEGPQVNDPRAPEWQNALNAHLQWWDAIIANHQNTGAGAITITPEFGPWPYIPSVPYTKQPLSSQWDINVYMMRLLKKRYQ</sequence>
<evidence type="ECO:0000313" key="1">
    <source>
        <dbReference type="EMBL" id="OQP63890.1"/>
    </source>
</evidence>
<comment type="caution">
    <text evidence="1">The sequence shown here is derived from an EMBL/GenBank/DDBJ whole genome shotgun (WGS) entry which is preliminary data.</text>
</comment>
<name>A0A1V9FZY5_9BACT</name>
<dbReference type="InterPro" id="IPR036237">
    <property type="entry name" value="Xyl_isomerase-like_sf"/>
</dbReference>
<evidence type="ECO:0000313" key="2">
    <source>
        <dbReference type="Proteomes" id="UP000192796"/>
    </source>
</evidence>
<dbReference type="EMBL" id="LVYD01000044">
    <property type="protein sequence ID" value="OQP63890.1"/>
    <property type="molecule type" value="Genomic_DNA"/>
</dbReference>
<gene>
    <name evidence="1" type="ORF">A3860_23440</name>
</gene>
<dbReference type="GO" id="GO:0016853">
    <property type="term" value="F:isomerase activity"/>
    <property type="evidence" value="ECO:0007669"/>
    <property type="project" value="UniProtKB-KW"/>
</dbReference>
<dbReference type="RefSeq" id="WP_081147554.1">
    <property type="nucleotide sequence ID" value="NZ_LVYD01000044.1"/>
</dbReference>
<dbReference type="OrthoDB" id="2555274at2"/>
<keyword evidence="1" id="KW-0413">Isomerase</keyword>
<keyword evidence="2" id="KW-1185">Reference proteome</keyword>